<dbReference type="EMBL" id="AL590842">
    <property type="protein sequence ID" value="CAL21919.1"/>
    <property type="molecule type" value="Genomic_DNA"/>
</dbReference>
<dbReference type="InterPro" id="IPR025997">
    <property type="entry name" value="SBP_2_dom"/>
</dbReference>
<dbReference type="GO" id="GO:0055085">
    <property type="term" value="P:transmembrane transport"/>
    <property type="evidence" value="ECO:0007669"/>
    <property type="project" value="UniProtKB-ARBA"/>
</dbReference>
<dbReference type="InterPro" id="IPR050555">
    <property type="entry name" value="Bact_Solute-Bind_Prot2"/>
</dbReference>
<dbReference type="OMA" id="FMIGPTS"/>
<feature type="domain" description="Periplasmic binding protein" evidence="3">
    <location>
        <begin position="70"/>
        <end position="325"/>
    </location>
</feature>
<dbReference type="PATRIC" id="fig|214092.21.peg.3801"/>
<proteinExistence type="inferred from homology"/>
<dbReference type="PANTHER" id="PTHR30036:SF7">
    <property type="entry name" value="ABC TRANSPORTER PERIPLASMIC-BINDING PROTEIN YPHF"/>
    <property type="match status" value="1"/>
</dbReference>
<dbReference type="KEGG" id="ype:YPO3328"/>
<comment type="similarity">
    <text evidence="2">Belongs to the bacterial solute-binding protein 2 family.</text>
</comment>
<dbReference type="OrthoDB" id="9781890at2"/>
<gene>
    <name evidence="4" type="ordered locus">YPO3328</name>
</gene>
<reference evidence="4 5" key="1">
    <citation type="journal article" date="2001" name="Nature">
        <title>Genome sequence of Yersinia pestis, the causative agent of plague.</title>
        <authorList>
            <person name="Parkhill J."/>
            <person name="Wren B.W."/>
            <person name="Thomson N.R."/>
            <person name="Titball R.W."/>
            <person name="Holden M.T.G."/>
            <person name="Prentice M.B."/>
            <person name="Sebaihia M."/>
            <person name="James K.D."/>
            <person name="Churcher C."/>
            <person name="Mungall K.L."/>
            <person name="Baker S."/>
            <person name="Basham D."/>
            <person name="Bentley S.D."/>
            <person name="Brooks K."/>
            <person name="Cerdeno-Tarraga A.M."/>
            <person name="Chillingworth T."/>
            <person name="Cronin A."/>
            <person name="Davies R.M."/>
            <person name="Davis P."/>
            <person name="Dougan G."/>
            <person name="Feltwell T."/>
            <person name="Hamlin N."/>
            <person name="Holroyd S."/>
            <person name="Jagels K."/>
            <person name="Leather S."/>
            <person name="Karlyshev A.V."/>
            <person name="Moule S."/>
            <person name="Oyston P.C.F."/>
            <person name="Quail M."/>
            <person name="Rutherford K."/>
            <person name="Simmonds M."/>
            <person name="Skelton J."/>
            <person name="Stevens K."/>
            <person name="Whitehead S."/>
            <person name="Barrell B.G."/>
        </authorList>
    </citation>
    <scope>NUCLEOTIDE SEQUENCE [LARGE SCALE GENOMIC DNA]</scope>
    <source>
        <strain evidence="5">CO-92 / Biovar Orientalis</strain>
    </source>
</reference>
<dbReference type="InterPro" id="IPR028082">
    <property type="entry name" value="Peripla_BP_I"/>
</dbReference>
<dbReference type="Pfam" id="PF13407">
    <property type="entry name" value="Peripla_BP_4"/>
    <property type="match status" value="1"/>
</dbReference>
<dbReference type="Proteomes" id="UP000000815">
    <property type="component" value="Chromosome"/>
</dbReference>
<dbReference type="SUPFAM" id="SSF53822">
    <property type="entry name" value="Periplasmic binding protein-like I"/>
    <property type="match status" value="1"/>
</dbReference>
<dbReference type="PANTHER" id="PTHR30036">
    <property type="entry name" value="D-XYLOSE-BINDING PERIPLASMIC PROTEIN"/>
    <property type="match status" value="1"/>
</dbReference>
<keyword evidence="5" id="KW-1185">Reference proteome</keyword>
<sequence length="367" mass="39648">MHQKIAIQQKQANLLYINIIKPALPIALSEDVMMRKLILPCLITTLLASHAAWSADSNTPQKANKPFTLGVVVKVGGIPWFNVMEQGIKAEGQALGVNAWQVGPTTADPAEQVRAIEDLIAKKVDVIGVVPNDAKVLEPVLKRAQEAGIKVITHESPGQINADWDFELLDTQSMGANHMKDMAQCMGEEGKYAMFVGSLTVPLVNEWADAAIAYQKANYPKMVLVEDRFGVAESVDDSMRTANDLLSKHKDLKGIMSFGSQGPIGAGRAIDKRKKNDTTCVFGTFTPGQGIKLLEKGAIDGGYISNPMVAGKVFVQVATAMMNGEPIKDGVKLGDMGEIKTQGNTILSDNPEKLDIENTKRLVKLGL</sequence>
<evidence type="ECO:0000256" key="1">
    <source>
        <dbReference type="ARBA" id="ARBA00004418"/>
    </source>
</evidence>
<dbReference type="PIR" id="AD0404">
    <property type="entry name" value="AD0404"/>
</dbReference>
<evidence type="ECO:0000259" key="3">
    <source>
        <dbReference type="Pfam" id="PF13407"/>
    </source>
</evidence>
<dbReference type="AlphaFoldDB" id="A0A0H2W0I2"/>
<evidence type="ECO:0000313" key="5">
    <source>
        <dbReference type="Proteomes" id="UP000000815"/>
    </source>
</evidence>
<organism evidence="4 5">
    <name type="scientific">Yersinia pestis</name>
    <dbReference type="NCBI Taxonomy" id="632"/>
    <lineage>
        <taxon>Bacteria</taxon>
        <taxon>Pseudomonadati</taxon>
        <taxon>Pseudomonadota</taxon>
        <taxon>Gammaproteobacteria</taxon>
        <taxon>Enterobacterales</taxon>
        <taxon>Yersiniaceae</taxon>
        <taxon>Yersinia</taxon>
    </lineage>
</organism>
<accession>A0A0H2W0I2</accession>
<evidence type="ECO:0000256" key="2">
    <source>
        <dbReference type="ARBA" id="ARBA00007639"/>
    </source>
</evidence>
<comment type="subcellular location">
    <subcellularLocation>
        <location evidence="1">Periplasm</location>
    </subcellularLocation>
</comment>
<name>A0A0H2W0I2_YERPE</name>
<dbReference type="IntAct" id="A0A0H2W0I2">
    <property type="interactions" value="7"/>
</dbReference>
<accession>Q7CKA9</accession>
<accession>A0A384L3M8</accession>
<dbReference type="GO" id="GO:0030288">
    <property type="term" value="C:outer membrane-bounded periplasmic space"/>
    <property type="evidence" value="ECO:0000318"/>
    <property type="project" value="GO_Central"/>
</dbReference>
<accession>Q74XP3</accession>
<dbReference type="GO" id="GO:0030246">
    <property type="term" value="F:carbohydrate binding"/>
    <property type="evidence" value="ECO:0000318"/>
    <property type="project" value="GO_Central"/>
</dbReference>
<evidence type="ECO:0000313" key="4">
    <source>
        <dbReference type="EMBL" id="CAL21919.1"/>
    </source>
</evidence>
<protein>
    <submittedName>
        <fullName evidence="4">Sugar ABC transporter, periplasmic protein</fullName>
    </submittedName>
</protein>
<dbReference type="Gene3D" id="3.40.50.2300">
    <property type="match status" value="2"/>
</dbReference>
<accession>Q0WBW4</accession>